<proteinExistence type="predicted"/>
<protein>
    <submittedName>
        <fullName evidence="1">Uncharacterized protein</fullName>
    </submittedName>
</protein>
<gene>
    <name evidence="1" type="ORF">LTRI10_LOCUS3564</name>
</gene>
<dbReference type="EMBL" id="OZ034813">
    <property type="protein sequence ID" value="CAL1355830.1"/>
    <property type="molecule type" value="Genomic_DNA"/>
</dbReference>
<dbReference type="AlphaFoldDB" id="A0AAV2CHA9"/>
<reference evidence="1 2" key="1">
    <citation type="submission" date="2024-04" db="EMBL/GenBank/DDBJ databases">
        <authorList>
            <person name="Fracassetti M."/>
        </authorList>
    </citation>
    <scope>NUCLEOTIDE SEQUENCE [LARGE SCALE GENOMIC DNA]</scope>
</reference>
<organism evidence="1 2">
    <name type="scientific">Linum trigynum</name>
    <dbReference type="NCBI Taxonomy" id="586398"/>
    <lineage>
        <taxon>Eukaryota</taxon>
        <taxon>Viridiplantae</taxon>
        <taxon>Streptophyta</taxon>
        <taxon>Embryophyta</taxon>
        <taxon>Tracheophyta</taxon>
        <taxon>Spermatophyta</taxon>
        <taxon>Magnoliopsida</taxon>
        <taxon>eudicotyledons</taxon>
        <taxon>Gunneridae</taxon>
        <taxon>Pentapetalae</taxon>
        <taxon>rosids</taxon>
        <taxon>fabids</taxon>
        <taxon>Malpighiales</taxon>
        <taxon>Linaceae</taxon>
        <taxon>Linum</taxon>
    </lineage>
</organism>
<dbReference type="InterPro" id="IPR039544">
    <property type="entry name" value="Tim44-like"/>
</dbReference>
<keyword evidence="2" id="KW-1185">Reference proteome</keyword>
<dbReference type="PANTHER" id="PTHR10721">
    <property type="entry name" value="MITOCHONDRIAL IMPORT INNER MEMBRANE TRANSLOCASE SUBUNIT TIM44"/>
    <property type="match status" value="1"/>
</dbReference>
<evidence type="ECO:0000313" key="2">
    <source>
        <dbReference type="Proteomes" id="UP001497516"/>
    </source>
</evidence>
<dbReference type="Proteomes" id="UP001497516">
    <property type="component" value="Chromosome 1"/>
</dbReference>
<accession>A0AAV2CHA9</accession>
<evidence type="ECO:0000313" key="1">
    <source>
        <dbReference type="EMBL" id="CAL1355830.1"/>
    </source>
</evidence>
<dbReference type="PANTHER" id="PTHR10721:SF1">
    <property type="entry name" value="MITOCHONDRIAL IMPORT INNER MEMBRANE TRANSLOCASE SUBUNIT TIM44"/>
    <property type="match status" value="1"/>
</dbReference>
<name>A0AAV2CHA9_9ROSI</name>
<dbReference type="GO" id="GO:0030150">
    <property type="term" value="P:protein import into mitochondrial matrix"/>
    <property type="evidence" value="ECO:0007669"/>
    <property type="project" value="TreeGrafter"/>
</dbReference>
<sequence>MAAKKLVRDLLLDSTPLVVQLKHPQVFPYFSSAVGQGFARQGFSLNLFSICGLGFMYDVKVAGGQNPELKKSVKELKEKAGEFKGVKDDLRVRTKQTTEKLYKHVDGVWTEAEATAKKVSSSVKEKISAATKEV</sequence>
<dbReference type="GO" id="GO:0005743">
    <property type="term" value="C:mitochondrial inner membrane"/>
    <property type="evidence" value="ECO:0007669"/>
    <property type="project" value="TreeGrafter"/>
</dbReference>
<dbReference type="GO" id="GO:0051087">
    <property type="term" value="F:protein-folding chaperone binding"/>
    <property type="evidence" value="ECO:0007669"/>
    <property type="project" value="TreeGrafter"/>
</dbReference>